<feature type="transmembrane region" description="Helical" evidence="12">
    <location>
        <begin position="270"/>
        <end position="291"/>
    </location>
</feature>
<sequence length="605" mass="64527">MEHGAGHDFLYSALMLLAAGVIGVWVAKQAGLGSVIGYLLAGVAIGPWGLGAFTDVERILEFAELGVVLLLFVIGLELAPARLWALRRAVFGLGALQVLGTGAVLAAGTYSLGFPLKPAVVIGLTLALSSTAFAIQVLSESRQLTTRAGRSAFAVLLFQDFAVIPFLAAMPVLAVGGQGMDLDRLIEAGKVIGLLVLIVVGARYLLRYALRVVAMTGVREIFAAAALLTVIGMAILLEAVGLSMALGAFLAGVLLADSEYRHALEADIDAFRGLLLGLFFMAVGMSVNLGLLQAQVLTVLGGVVGLVGIKGAVLYALGRWHGLRPGASRRFAALLSQGGEFAFVLLTAAVGRGLLDRAVADLVTLIVIASMLTTPLLVALAGRLDPARARSVPPEEAELPPKEGRVIIAGFGRFGQIVGRVLRARGISFTALESDPAQVDFVQQFGTKVYYGDAARPDLLRAAGADEADALVVAVDDTEIAVRTVEVAKTSFPNLKVYARARDRRHAYKLMEAGADLVMRETFHSALETTRSLLVGLGLSEKESRRLVETFQRHDEARLANDYQHHTDEERLIYLARQSAEELEDLFRRDAEEDVLETARDRKAG</sequence>
<evidence type="ECO:0000256" key="12">
    <source>
        <dbReference type="SAM" id="Phobius"/>
    </source>
</evidence>
<dbReference type="AlphaFoldDB" id="A0A934UYZ9"/>
<dbReference type="FunFam" id="3.40.50.720:FF:000036">
    <property type="entry name" value="Glutathione-regulated potassium-efflux system protein KefB"/>
    <property type="match status" value="1"/>
</dbReference>
<comment type="subcellular location">
    <subcellularLocation>
        <location evidence="1">Endomembrane system</location>
        <topology evidence="1">Multi-pass membrane protein</topology>
    </subcellularLocation>
</comment>
<evidence type="ECO:0000313" key="15">
    <source>
        <dbReference type="Proteomes" id="UP000778970"/>
    </source>
</evidence>
<dbReference type="GO" id="GO:0012505">
    <property type="term" value="C:endomembrane system"/>
    <property type="evidence" value="ECO:0007669"/>
    <property type="project" value="UniProtKB-SubCell"/>
</dbReference>
<keyword evidence="10" id="KW-0406">Ion transport</keyword>
<dbReference type="PANTHER" id="PTHR46157">
    <property type="entry name" value="K(+) EFFLUX ANTIPORTER 3, CHLOROPLASTIC"/>
    <property type="match status" value="1"/>
</dbReference>
<dbReference type="PRINTS" id="PR00335">
    <property type="entry name" value="KUPTAKETRKA"/>
</dbReference>
<keyword evidence="15" id="KW-1185">Reference proteome</keyword>
<dbReference type="Proteomes" id="UP000778970">
    <property type="component" value="Unassembled WGS sequence"/>
</dbReference>
<dbReference type="Pfam" id="PF02254">
    <property type="entry name" value="TrkA_N"/>
    <property type="match status" value="1"/>
</dbReference>
<keyword evidence="4" id="KW-0050">Antiport</keyword>
<feature type="transmembrane region" description="Helical" evidence="12">
    <location>
        <begin position="34"/>
        <end position="53"/>
    </location>
</feature>
<dbReference type="InterPro" id="IPR003148">
    <property type="entry name" value="RCK_N"/>
</dbReference>
<evidence type="ECO:0000256" key="1">
    <source>
        <dbReference type="ARBA" id="ARBA00004127"/>
    </source>
</evidence>
<comment type="caution">
    <text evidence="14">The sequence shown here is derived from an EMBL/GenBank/DDBJ whole genome shotgun (WGS) entry which is preliminary data.</text>
</comment>
<proteinExistence type="inferred from homology"/>
<feature type="transmembrane region" description="Helical" evidence="12">
    <location>
        <begin position="90"/>
        <end position="113"/>
    </location>
</feature>
<keyword evidence="7 12" id="KW-0812">Transmembrane</keyword>
<protein>
    <submittedName>
        <fullName evidence="14">Glutathione-regulated potassium-efflux system protein KefB</fullName>
    </submittedName>
</protein>
<dbReference type="PROSITE" id="PS51201">
    <property type="entry name" value="RCK_N"/>
    <property type="match status" value="1"/>
</dbReference>
<dbReference type="GO" id="GO:0005886">
    <property type="term" value="C:plasma membrane"/>
    <property type="evidence" value="ECO:0007669"/>
    <property type="project" value="InterPro"/>
</dbReference>
<dbReference type="InterPro" id="IPR036291">
    <property type="entry name" value="NAD(P)-bd_dom_sf"/>
</dbReference>
<evidence type="ECO:0000256" key="6">
    <source>
        <dbReference type="ARBA" id="ARBA00022538"/>
    </source>
</evidence>
<keyword evidence="6" id="KW-0633">Potassium transport</keyword>
<dbReference type="GO" id="GO:1902600">
    <property type="term" value="P:proton transmembrane transport"/>
    <property type="evidence" value="ECO:0007669"/>
    <property type="project" value="InterPro"/>
</dbReference>
<feature type="transmembrane region" description="Helical" evidence="12">
    <location>
        <begin position="188"/>
        <end position="206"/>
    </location>
</feature>
<name>A0A934UYZ9_9PROT</name>
<feature type="transmembrane region" description="Helical" evidence="12">
    <location>
        <begin position="151"/>
        <end position="176"/>
    </location>
</feature>
<dbReference type="Gene3D" id="3.40.50.720">
    <property type="entry name" value="NAD(P)-binding Rossmann-like Domain"/>
    <property type="match status" value="1"/>
</dbReference>
<dbReference type="Gene3D" id="1.20.1530.20">
    <property type="match status" value="1"/>
</dbReference>
<feature type="transmembrane region" description="Helical" evidence="12">
    <location>
        <begin position="297"/>
        <end position="318"/>
    </location>
</feature>
<evidence type="ECO:0000256" key="7">
    <source>
        <dbReference type="ARBA" id="ARBA00022692"/>
    </source>
</evidence>
<feature type="transmembrane region" description="Helical" evidence="12">
    <location>
        <begin position="362"/>
        <end position="381"/>
    </location>
</feature>
<feature type="domain" description="RCK N-terminal" evidence="13">
    <location>
        <begin position="403"/>
        <end position="519"/>
    </location>
</feature>
<dbReference type="InterPro" id="IPR004771">
    <property type="entry name" value="K/H_exchanger"/>
</dbReference>
<dbReference type="GO" id="GO:0015297">
    <property type="term" value="F:antiporter activity"/>
    <property type="evidence" value="ECO:0007669"/>
    <property type="project" value="UniProtKB-KW"/>
</dbReference>
<keyword evidence="9 12" id="KW-1133">Transmembrane helix</keyword>
<feature type="transmembrane region" description="Helical" evidence="12">
    <location>
        <begin position="59"/>
        <end position="78"/>
    </location>
</feature>
<keyword evidence="8" id="KW-0630">Potassium</keyword>
<evidence type="ECO:0000256" key="11">
    <source>
        <dbReference type="ARBA" id="ARBA00023136"/>
    </source>
</evidence>
<dbReference type="GO" id="GO:0015079">
    <property type="term" value="F:potassium ion transmembrane transporter activity"/>
    <property type="evidence" value="ECO:0007669"/>
    <property type="project" value="InterPro"/>
</dbReference>
<reference evidence="14" key="1">
    <citation type="submission" date="2017-08" db="EMBL/GenBank/DDBJ databases">
        <authorList>
            <person name="Imhoff J.F."/>
            <person name="Rahn T."/>
            <person name="Kuenzel S."/>
            <person name="Neulinger S.C."/>
        </authorList>
    </citation>
    <scope>NUCLEOTIDE SEQUENCE</scope>
    <source>
        <strain evidence="14">DSM 9154</strain>
    </source>
</reference>
<dbReference type="RefSeq" id="WP_051431817.1">
    <property type="nucleotide sequence ID" value="NZ_NRRE01000013.1"/>
</dbReference>
<evidence type="ECO:0000256" key="4">
    <source>
        <dbReference type="ARBA" id="ARBA00022449"/>
    </source>
</evidence>
<feature type="transmembrane region" description="Helical" evidence="12">
    <location>
        <begin position="119"/>
        <end position="139"/>
    </location>
</feature>
<evidence type="ECO:0000256" key="3">
    <source>
        <dbReference type="ARBA" id="ARBA00022448"/>
    </source>
</evidence>
<dbReference type="InterPro" id="IPR038770">
    <property type="entry name" value="Na+/solute_symporter_sf"/>
</dbReference>
<accession>A0A934UYZ9</accession>
<evidence type="ECO:0000259" key="13">
    <source>
        <dbReference type="PROSITE" id="PS51201"/>
    </source>
</evidence>
<dbReference type="SUPFAM" id="SSF51735">
    <property type="entry name" value="NAD(P)-binding Rossmann-fold domains"/>
    <property type="match status" value="1"/>
</dbReference>
<keyword evidence="11 12" id="KW-0472">Membrane</keyword>
<comment type="similarity">
    <text evidence="2">Belongs to the monovalent cation:proton antiporter 2 (CPA2) transporter (TC 2.A.37) family.</text>
</comment>
<dbReference type="InterPro" id="IPR006036">
    <property type="entry name" value="K_uptake_TrkA"/>
</dbReference>
<dbReference type="EMBL" id="NRRE01000013">
    <property type="protein sequence ID" value="MBK1696313.1"/>
    <property type="molecule type" value="Genomic_DNA"/>
</dbReference>
<reference evidence="14" key="2">
    <citation type="journal article" date="2020" name="Microorganisms">
        <title>Osmotic Adaptation and Compatible Solute Biosynthesis of Phototrophic Bacteria as Revealed from Genome Analyses.</title>
        <authorList>
            <person name="Imhoff J.F."/>
            <person name="Rahn T."/>
            <person name="Kunzel S."/>
            <person name="Keller A."/>
            <person name="Neulinger S.C."/>
        </authorList>
    </citation>
    <scope>NUCLEOTIDE SEQUENCE</scope>
    <source>
        <strain evidence="14">DSM 9154</strain>
    </source>
</reference>
<dbReference type="NCBIfam" id="TIGR00932">
    <property type="entry name" value="2a37"/>
    <property type="match status" value="1"/>
</dbReference>
<keyword evidence="5" id="KW-1003">Cell membrane</keyword>
<evidence type="ECO:0000256" key="2">
    <source>
        <dbReference type="ARBA" id="ARBA00005551"/>
    </source>
</evidence>
<organism evidence="14 15">
    <name type="scientific">Rhodovibrio salinarum</name>
    <dbReference type="NCBI Taxonomy" id="1087"/>
    <lineage>
        <taxon>Bacteria</taxon>
        <taxon>Pseudomonadati</taxon>
        <taxon>Pseudomonadota</taxon>
        <taxon>Alphaproteobacteria</taxon>
        <taxon>Rhodospirillales</taxon>
        <taxon>Rhodovibrionaceae</taxon>
        <taxon>Rhodovibrio</taxon>
    </lineage>
</organism>
<dbReference type="Pfam" id="PF00999">
    <property type="entry name" value="Na_H_Exchanger"/>
    <property type="match status" value="1"/>
</dbReference>
<evidence type="ECO:0000256" key="8">
    <source>
        <dbReference type="ARBA" id="ARBA00022958"/>
    </source>
</evidence>
<feature type="transmembrane region" description="Helical" evidence="12">
    <location>
        <begin position="330"/>
        <end position="350"/>
    </location>
</feature>
<evidence type="ECO:0000256" key="5">
    <source>
        <dbReference type="ARBA" id="ARBA00022475"/>
    </source>
</evidence>
<feature type="transmembrane region" description="Helical" evidence="12">
    <location>
        <begin position="6"/>
        <end position="27"/>
    </location>
</feature>
<keyword evidence="3" id="KW-0813">Transport</keyword>
<dbReference type="InterPro" id="IPR006153">
    <property type="entry name" value="Cation/H_exchanger_TM"/>
</dbReference>
<evidence type="ECO:0000256" key="9">
    <source>
        <dbReference type="ARBA" id="ARBA00022989"/>
    </source>
</evidence>
<gene>
    <name evidence="14" type="ORF">CKO21_03540</name>
</gene>
<evidence type="ECO:0000313" key="14">
    <source>
        <dbReference type="EMBL" id="MBK1696313.1"/>
    </source>
</evidence>
<dbReference type="PANTHER" id="PTHR46157:SF4">
    <property type="entry name" value="K(+) EFFLUX ANTIPORTER 3, CHLOROPLASTIC"/>
    <property type="match status" value="1"/>
</dbReference>
<evidence type="ECO:0000256" key="10">
    <source>
        <dbReference type="ARBA" id="ARBA00023065"/>
    </source>
</evidence>